<dbReference type="Proteomes" id="UP000433883">
    <property type="component" value="Unassembled WGS sequence"/>
</dbReference>
<feature type="chain" id="PRO_5044691080" description="SET domain-containing protein" evidence="1">
    <location>
        <begin position="17"/>
        <end position="437"/>
    </location>
</feature>
<dbReference type="EMBL" id="WNWR01000405">
    <property type="protein sequence ID" value="KAE9979734.1"/>
    <property type="molecule type" value="Genomic_DNA"/>
</dbReference>
<dbReference type="InterPro" id="IPR046341">
    <property type="entry name" value="SET_dom_sf"/>
</dbReference>
<evidence type="ECO:0000256" key="1">
    <source>
        <dbReference type="SAM" id="SignalP"/>
    </source>
</evidence>
<evidence type="ECO:0000259" key="2">
    <source>
        <dbReference type="PROSITE" id="PS50280"/>
    </source>
</evidence>
<dbReference type="Proteomes" id="UP000447873">
    <property type="component" value="Unassembled WGS sequence"/>
</dbReference>
<gene>
    <name evidence="4" type="ORF">BLS_006166</name>
    <name evidence="5" type="ORF">EG327_006897</name>
    <name evidence="3" type="ORF">EG328_008081</name>
</gene>
<keyword evidence="7" id="KW-1185">Reference proteome</keyword>
<dbReference type="Proteomes" id="UP000490939">
    <property type="component" value="Unassembled WGS sequence"/>
</dbReference>
<accession>A0A8H3YZN1</accession>
<dbReference type="InterPro" id="IPR053185">
    <property type="entry name" value="SET_domain_protein"/>
</dbReference>
<evidence type="ECO:0000313" key="4">
    <source>
        <dbReference type="EMBL" id="KAE9967812.1"/>
    </source>
</evidence>
<dbReference type="PROSITE" id="PS50280">
    <property type="entry name" value="SET"/>
    <property type="match status" value="1"/>
</dbReference>
<sequence length="437" mass="49949">MSRLVFFLILANFVFALHIINPETCSIPYLVPLAFQRFCDLSDGFFEPTIRIATLSGGHISFVIPPPFAASAFHRRRPNLWTHEPFCLESLKAKNTFCVYTNAKFARGRGISVISTPEQILDVGNTPIFKDGKHMQSPIGAPGARKYSRNAVPGEKQYVITANAAFKRGENIHNFTPILAIQHDANDLLLENDLTLLLRVGVYRLPIKSQTLFLNQYHSGIGDDFIERMDKNSFTSYIGETNKYFLQALPENAMLNHDCRPNTAYQFDPETFTHLINADQPIQPGTELTVSYVTPYLNTTDRRAKLQEQWGFTCQCSLCTASPKRIQQSDTRVARMVKLATQLVIPFKDRRIDVEKAERLVKLHEMEGLWGPIANAQALAAMEYWENGNYTIAAGWAEKAMESYILWTGKGHQYFPRMEEIVEKAKEKAKEKKWWWW</sequence>
<organism evidence="5 7">
    <name type="scientific">Venturia inaequalis</name>
    <name type="common">Apple scab fungus</name>
    <dbReference type="NCBI Taxonomy" id="5025"/>
    <lineage>
        <taxon>Eukaryota</taxon>
        <taxon>Fungi</taxon>
        <taxon>Dikarya</taxon>
        <taxon>Ascomycota</taxon>
        <taxon>Pezizomycotina</taxon>
        <taxon>Dothideomycetes</taxon>
        <taxon>Pleosporomycetidae</taxon>
        <taxon>Venturiales</taxon>
        <taxon>Venturiaceae</taxon>
        <taxon>Venturia</taxon>
    </lineage>
</organism>
<dbReference type="CDD" id="cd20071">
    <property type="entry name" value="SET_SMYD"/>
    <property type="match status" value="1"/>
</dbReference>
<comment type="caution">
    <text evidence="5">The sequence shown here is derived from an EMBL/GenBank/DDBJ whole genome shotgun (WGS) entry which is preliminary data.</text>
</comment>
<evidence type="ECO:0000313" key="3">
    <source>
        <dbReference type="EMBL" id="KAE9967605.1"/>
    </source>
</evidence>
<feature type="signal peptide" evidence="1">
    <location>
        <begin position="1"/>
        <end position="16"/>
    </location>
</feature>
<dbReference type="EMBL" id="WNWS01000447">
    <property type="protein sequence ID" value="KAE9967605.1"/>
    <property type="molecule type" value="Genomic_DNA"/>
</dbReference>
<dbReference type="InterPro" id="IPR001214">
    <property type="entry name" value="SET_dom"/>
</dbReference>
<evidence type="ECO:0000313" key="5">
    <source>
        <dbReference type="EMBL" id="KAE9979734.1"/>
    </source>
</evidence>
<dbReference type="PANTHER" id="PTHR47332:SF6">
    <property type="entry name" value="SET DOMAIN-CONTAINING PROTEIN"/>
    <property type="match status" value="1"/>
</dbReference>
<dbReference type="PANTHER" id="PTHR47332">
    <property type="entry name" value="SET DOMAIN-CONTAINING PROTEIN 5"/>
    <property type="match status" value="1"/>
</dbReference>
<dbReference type="Gene3D" id="2.170.270.10">
    <property type="entry name" value="SET domain"/>
    <property type="match status" value="1"/>
</dbReference>
<dbReference type="SUPFAM" id="SSF82199">
    <property type="entry name" value="SET domain"/>
    <property type="match status" value="1"/>
</dbReference>
<protein>
    <recommendedName>
        <fullName evidence="2">SET domain-containing protein</fullName>
    </recommendedName>
</protein>
<dbReference type="OrthoDB" id="1028014at2759"/>
<reference evidence="5 7" key="1">
    <citation type="submission" date="2019-07" db="EMBL/GenBank/DDBJ databases">
        <title>Venturia inaequalis Genome Resource.</title>
        <authorList>
            <person name="Lichtner F.J."/>
        </authorList>
    </citation>
    <scope>NUCLEOTIDE SEQUENCE [LARGE SCALE GENOMIC DNA]</scope>
    <source>
        <strain evidence="3 6">120213</strain>
        <strain evidence="4">Bline_iso_100314</strain>
        <strain evidence="5 7">DMI_063113</strain>
    </source>
</reference>
<dbReference type="Pfam" id="PF00856">
    <property type="entry name" value="SET"/>
    <property type="match status" value="1"/>
</dbReference>
<evidence type="ECO:0000313" key="7">
    <source>
        <dbReference type="Proteomes" id="UP000490939"/>
    </source>
</evidence>
<proteinExistence type="predicted"/>
<feature type="domain" description="SET" evidence="2">
    <location>
        <begin position="95"/>
        <end position="293"/>
    </location>
</feature>
<name>A0A8H3YZN1_VENIN</name>
<dbReference type="AlphaFoldDB" id="A0A8H3YZN1"/>
<evidence type="ECO:0000313" key="6">
    <source>
        <dbReference type="Proteomes" id="UP000447873"/>
    </source>
</evidence>
<keyword evidence="1" id="KW-0732">Signal</keyword>
<dbReference type="EMBL" id="WNWQ01000446">
    <property type="protein sequence ID" value="KAE9967812.1"/>
    <property type="molecule type" value="Genomic_DNA"/>
</dbReference>